<evidence type="ECO:0000256" key="3">
    <source>
        <dbReference type="ARBA" id="ARBA00019651"/>
    </source>
</evidence>
<proteinExistence type="inferred from homology"/>
<evidence type="ECO:0000256" key="7">
    <source>
        <dbReference type="ARBA" id="ARBA00022781"/>
    </source>
</evidence>
<dbReference type="GO" id="GO:0005743">
    <property type="term" value="C:mitochondrial inner membrane"/>
    <property type="evidence" value="ECO:0007669"/>
    <property type="project" value="UniProtKB-SubCell"/>
</dbReference>
<evidence type="ECO:0000256" key="12">
    <source>
        <dbReference type="ARBA" id="ARBA00023310"/>
    </source>
</evidence>
<dbReference type="EMBL" id="HG530139">
    <property type="protein sequence ID" value="CDI44092.1"/>
    <property type="molecule type" value="Genomic_DNA"/>
</dbReference>
<keyword evidence="7 13" id="KW-0375">Hydrogen ion transport</keyword>
<evidence type="ECO:0000256" key="1">
    <source>
        <dbReference type="ARBA" id="ARBA00004304"/>
    </source>
</evidence>
<evidence type="ECO:0000256" key="11">
    <source>
        <dbReference type="ARBA" id="ARBA00023136"/>
    </source>
</evidence>
<dbReference type="InterPro" id="IPR009230">
    <property type="entry name" value="ATP_synth_su8_fun"/>
</dbReference>
<keyword evidence="9 13" id="KW-0406">Ion transport</keyword>
<accession>A0A0A1I5R3</accession>
<dbReference type="PANTHER" id="PTHR36101:SF1">
    <property type="entry name" value="ATP SYNTHASE PROTEIN 8"/>
    <property type="match status" value="1"/>
</dbReference>
<sequence>MKMPQLVPFYFLNQMMYGYTVLLMLMYVSSKFMLPRMLNMFLSRMFMTKLGM</sequence>
<keyword evidence="5 13" id="KW-0138">CF(0)</keyword>
<geneLocation type="mitochondrion" evidence="14"/>
<dbReference type="RefSeq" id="YP_009110275.1">
    <property type="nucleotide sequence ID" value="NC_025768.1"/>
</dbReference>
<evidence type="ECO:0000256" key="13">
    <source>
        <dbReference type="RuleBase" id="RU368038"/>
    </source>
</evidence>
<feature type="transmembrane region" description="Helical" evidence="13">
    <location>
        <begin position="16"/>
        <end position="34"/>
    </location>
</feature>
<comment type="similarity">
    <text evidence="2 13">Belongs to the ATPase protein 8 family.</text>
</comment>
<reference evidence="14" key="1">
    <citation type="journal article" date="2015" name="Sci. Rep.">
        <title>Differential gene retention as an evolutionary mechanism to generate biodiversity and adaptation in yeasts.</title>
        <authorList>
            <person name="Morel G."/>
            <person name="Sterck L."/>
            <person name="Onesime D."/>
            <person name="Swennen D."/>
            <person name="Jacques N."/>
            <person name="Mallet S."/>
            <person name="Kreplak J."/>
            <person name="Couloux A."/>
            <person name="Labadie K."/>
            <person name="Anselem J."/>
            <person name="Beckerich J.-M."/>
            <person name="Van De Peer Y."/>
            <person name="Souciet J.-L."/>
            <person name="Casaregola S."/>
        </authorList>
    </citation>
    <scope>NUCLEOTIDE SEQUENCE</scope>
    <source>
        <strain evidence="14">CLIB 918</strain>
    </source>
</reference>
<evidence type="ECO:0000256" key="8">
    <source>
        <dbReference type="ARBA" id="ARBA00022989"/>
    </source>
</evidence>
<dbReference type="GO" id="GO:0045259">
    <property type="term" value="C:proton-transporting ATP synthase complex"/>
    <property type="evidence" value="ECO:0007669"/>
    <property type="project" value="UniProtKB-KW"/>
</dbReference>
<name>A0A0A1I5R3_GEOCN</name>
<comment type="subunit">
    <text evidence="13">F-type ATPases have 2 components, CF(1) - the catalytic core - and CF(0) - the membrane proton channel.</text>
</comment>
<dbReference type="Pfam" id="PF05933">
    <property type="entry name" value="Fun_ATP-synt_8"/>
    <property type="match status" value="1"/>
</dbReference>
<dbReference type="GeneID" id="22283487"/>
<keyword evidence="6 13" id="KW-0812">Transmembrane</keyword>
<keyword evidence="11 13" id="KW-0472">Membrane</keyword>
<protein>
    <recommendedName>
        <fullName evidence="3 13">ATP synthase protein 8</fullName>
    </recommendedName>
</protein>
<keyword evidence="10 13" id="KW-0496">Mitochondrion</keyword>
<evidence type="ECO:0000256" key="10">
    <source>
        <dbReference type="ARBA" id="ARBA00023128"/>
    </source>
</evidence>
<evidence type="ECO:0000256" key="4">
    <source>
        <dbReference type="ARBA" id="ARBA00022448"/>
    </source>
</evidence>
<keyword evidence="4 13" id="KW-0813">Transport</keyword>
<evidence type="ECO:0000256" key="6">
    <source>
        <dbReference type="ARBA" id="ARBA00022692"/>
    </source>
</evidence>
<evidence type="ECO:0000256" key="2">
    <source>
        <dbReference type="ARBA" id="ARBA00008892"/>
    </source>
</evidence>
<comment type="function">
    <text evidence="13">Mitochondrial membrane ATP synthase (F(1)F(0) ATP synthase or Complex V) produces ATP from ADP in the presence of a proton gradient across the membrane which is generated by electron transport complexes of the respiratory chain. F-type ATPases consist of two structural domains, F(1) - containing the extramembraneous catalytic core and F(0) - containing the membrane proton channel, linked together by a central stalk and a peripheral stalk. During catalysis, ATP synthesis in the catalytic domain of F(1) is coupled via a rotary mechanism of the central stalk subunits to proton translocation. Part of the complex F(0) domain. Minor subunit located with subunit a in the membrane.</text>
</comment>
<keyword evidence="12 13" id="KW-0066">ATP synthesis</keyword>
<evidence type="ECO:0000313" key="14">
    <source>
        <dbReference type="EMBL" id="CDI44092.1"/>
    </source>
</evidence>
<dbReference type="AlphaFoldDB" id="A0A0A1I5R3"/>
<evidence type="ECO:0000256" key="9">
    <source>
        <dbReference type="ARBA" id="ARBA00023065"/>
    </source>
</evidence>
<organism evidence="14">
    <name type="scientific">Geotrichum candidum</name>
    <name type="common">Oospora lactis</name>
    <name type="synonym">Dipodascus geotrichum</name>
    <dbReference type="NCBI Taxonomy" id="1173061"/>
    <lineage>
        <taxon>Eukaryota</taxon>
        <taxon>Fungi</taxon>
        <taxon>Dikarya</taxon>
        <taxon>Ascomycota</taxon>
        <taxon>Saccharomycotina</taxon>
        <taxon>Dipodascomycetes</taxon>
        <taxon>Dipodascales</taxon>
        <taxon>Dipodascaceae</taxon>
        <taxon>Geotrichum</taxon>
    </lineage>
</organism>
<dbReference type="GO" id="GO:0046933">
    <property type="term" value="F:proton-transporting ATP synthase activity, rotational mechanism"/>
    <property type="evidence" value="ECO:0007669"/>
    <property type="project" value="TreeGrafter"/>
</dbReference>
<comment type="subcellular location">
    <subcellularLocation>
        <location evidence="13">Mitochondrion inner membrane</location>
        <topology evidence="13">Single-pass membrane protein</topology>
    </subcellularLocation>
    <subcellularLocation>
        <location evidence="1">Mitochondrion membrane</location>
        <topology evidence="1">Single-pass membrane protein</topology>
    </subcellularLocation>
</comment>
<gene>
    <name evidence="14" type="primary">ATP8</name>
</gene>
<dbReference type="PANTHER" id="PTHR36101">
    <property type="entry name" value="ATP SYNTHASE PROTEIN 8"/>
    <property type="match status" value="1"/>
</dbReference>
<evidence type="ECO:0000256" key="5">
    <source>
        <dbReference type="ARBA" id="ARBA00022547"/>
    </source>
</evidence>
<keyword evidence="8 13" id="KW-1133">Transmembrane helix</keyword>